<dbReference type="AlphaFoldDB" id="A0A0A8XUJ1"/>
<reference evidence="4" key="2">
    <citation type="journal article" date="2015" name="Data Brief">
        <title>Shoot transcriptome of the giant reed, Arundo donax.</title>
        <authorList>
            <person name="Barrero R.A."/>
            <person name="Guerrero F.D."/>
            <person name="Moolhuijzen P."/>
            <person name="Goolsby J.A."/>
            <person name="Tidwell J."/>
            <person name="Bellgard S.E."/>
            <person name="Bellgard M.I."/>
        </authorList>
    </citation>
    <scope>NUCLEOTIDE SEQUENCE</scope>
    <source>
        <tissue evidence="4">Shoot tissue taken approximately 20 cm above the soil surface</tissue>
    </source>
</reference>
<reference evidence="4" key="1">
    <citation type="submission" date="2014-09" db="EMBL/GenBank/DDBJ databases">
        <authorList>
            <person name="Magalhaes I.L.F."/>
            <person name="Oliveira U."/>
            <person name="Santos F.R."/>
            <person name="Vidigal T.H.D.A."/>
            <person name="Brescovit A.D."/>
            <person name="Santos A.J."/>
        </authorList>
    </citation>
    <scope>NUCLEOTIDE SEQUENCE</scope>
    <source>
        <tissue evidence="4">Shoot tissue taken approximately 20 cm above the soil surface</tissue>
    </source>
</reference>
<dbReference type="GO" id="GO:0046872">
    <property type="term" value="F:metal ion binding"/>
    <property type="evidence" value="ECO:0007669"/>
    <property type="project" value="UniProtKB-KW"/>
</dbReference>
<feature type="domain" description="Isopenicillin N synthase-like Fe(2+) 2OG dioxygenase" evidence="3">
    <location>
        <begin position="2"/>
        <end position="54"/>
    </location>
</feature>
<organism evidence="4">
    <name type="scientific">Arundo donax</name>
    <name type="common">Giant reed</name>
    <name type="synonym">Donax arundinaceus</name>
    <dbReference type="NCBI Taxonomy" id="35708"/>
    <lineage>
        <taxon>Eukaryota</taxon>
        <taxon>Viridiplantae</taxon>
        <taxon>Streptophyta</taxon>
        <taxon>Embryophyta</taxon>
        <taxon>Tracheophyta</taxon>
        <taxon>Spermatophyta</taxon>
        <taxon>Magnoliopsida</taxon>
        <taxon>Liliopsida</taxon>
        <taxon>Poales</taxon>
        <taxon>Poaceae</taxon>
        <taxon>PACMAD clade</taxon>
        <taxon>Arundinoideae</taxon>
        <taxon>Arundineae</taxon>
        <taxon>Arundo</taxon>
    </lineage>
</organism>
<dbReference type="PANTHER" id="PTHR47991">
    <property type="entry name" value="OXOGLUTARATE/IRON-DEPENDENT DIOXYGENASE"/>
    <property type="match status" value="1"/>
</dbReference>
<proteinExistence type="predicted"/>
<evidence type="ECO:0000256" key="2">
    <source>
        <dbReference type="ARBA" id="ARBA00023004"/>
    </source>
</evidence>
<name>A0A0A8XUJ1_ARUDO</name>
<evidence type="ECO:0000256" key="1">
    <source>
        <dbReference type="ARBA" id="ARBA00022723"/>
    </source>
</evidence>
<keyword evidence="1" id="KW-0479">Metal-binding</keyword>
<evidence type="ECO:0000259" key="3">
    <source>
        <dbReference type="Pfam" id="PF03171"/>
    </source>
</evidence>
<dbReference type="InterPro" id="IPR050295">
    <property type="entry name" value="Plant_2OG-oxidoreductases"/>
</dbReference>
<dbReference type="SUPFAM" id="SSF51197">
    <property type="entry name" value="Clavaminate synthase-like"/>
    <property type="match status" value="1"/>
</dbReference>
<dbReference type="InterPro" id="IPR044861">
    <property type="entry name" value="IPNS-like_FE2OG_OXY"/>
</dbReference>
<dbReference type="EMBL" id="GBRH01282508">
    <property type="protein sequence ID" value="JAD15387.1"/>
    <property type="molecule type" value="Transcribed_RNA"/>
</dbReference>
<sequence>MKDGKWFAVDALDGAFIDNVGDTLEILSNGKFRNAEHRAVIHPNKERISVAMFHYPRQDHVVSPLPEFVKDDKVHYRSTSYQDFLMQFFKAKLDGKNHLERLKLEQ</sequence>
<accession>A0A0A8XUJ1</accession>
<dbReference type="InterPro" id="IPR027443">
    <property type="entry name" value="IPNS-like_sf"/>
</dbReference>
<dbReference type="Gene3D" id="2.60.120.330">
    <property type="entry name" value="B-lactam Antibiotic, Isopenicillin N Synthase, Chain"/>
    <property type="match status" value="1"/>
</dbReference>
<keyword evidence="2" id="KW-0408">Iron</keyword>
<evidence type="ECO:0000313" key="4">
    <source>
        <dbReference type="EMBL" id="JAD15387.1"/>
    </source>
</evidence>
<protein>
    <recommendedName>
        <fullName evidence="3">Isopenicillin N synthase-like Fe(2+) 2OG dioxygenase domain-containing protein</fullName>
    </recommendedName>
</protein>
<dbReference type="Pfam" id="PF03171">
    <property type="entry name" value="2OG-FeII_Oxy"/>
    <property type="match status" value="1"/>
</dbReference>